<keyword evidence="3" id="KW-1185">Reference proteome</keyword>
<feature type="region of interest" description="Disordered" evidence="1">
    <location>
        <begin position="268"/>
        <end position="466"/>
    </location>
</feature>
<feature type="compositionally biased region" description="Acidic residues" evidence="1">
    <location>
        <begin position="437"/>
        <end position="449"/>
    </location>
</feature>
<proteinExistence type="predicted"/>
<dbReference type="PANTHER" id="PTHR36005:SF1">
    <property type="entry name" value="DNA LIGASE-LIKE PROTEIN"/>
    <property type="match status" value="1"/>
</dbReference>
<feature type="compositionally biased region" description="Basic and acidic residues" evidence="1">
    <location>
        <begin position="427"/>
        <end position="436"/>
    </location>
</feature>
<dbReference type="Proteomes" id="UP001497457">
    <property type="component" value="Chromosome 14rd"/>
</dbReference>
<gene>
    <name evidence="2" type="ORF">URODEC1_LOCUS24899</name>
</gene>
<reference evidence="2 3" key="2">
    <citation type="submission" date="2024-10" db="EMBL/GenBank/DDBJ databases">
        <authorList>
            <person name="Ryan C."/>
        </authorList>
    </citation>
    <scope>NUCLEOTIDE SEQUENCE [LARGE SCALE GENOMIC DNA]</scope>
</reference>
<evidence type="ECO:0000256" key="1">
    <source>
        <dbReference type="SAM" id="MobiDB-lite"/>
    </source>
</evidence>
<dbReference type="EMBL" id="OZ075124">
    <property type="protein sequence ID" value="CAL4927973.1"/>
    <property type="molecule type" value="Genomic_DNA"/>
</dbReference>
<feature type="compositionally biased region" description="Basic and acidic residues" evidence="1">
    <location>
        <begin position="197"/>
        <end position="225"/>
    </location>
</feature>
<feature type="region of interest" description="Disordered" evidence="1">
    <location>
        <begin position="620"/>
        <end position="656"/>
    </location>
</feature>
<feature type="compositionally biased region" description="Acidic residues" evidence="1">
    <location>
        <begin position="386"/>
        <end position="399"/>
    </location>
</feature>
<feature type="compositionally biased region" description="Basic and acidic residues" evidence="1">
    <location>
        <begin position="344"/>
        <end position="371"/>
    </location>
</feature>
<feature type="compositionally biased region" description="Pro residues" evidence="1">
    <location>
        <begin position="51"/>
        <end position="61"/>
    </location>
</feature>
<feature type="compositionally biased region" description="Low complexity" evidence="1">
    <location>
        <begin position="32"/>
        <end position="50"/>
    </location>
</feature>
<feature type="region of interest" description="Disordered" evidence="1">
    <location>
        <begin position="676"/>
        <end position="728"/>
    </location>
</feature>
<feature type="compositionally biased region" description="Acidic residues" evidence="1">
    <location>
        <begin position="522"/>
        <end position="537"/>
    </location>
</feature>
<reference evidence="3" key="1">
    <citation type="submission" date="2024-06" db="EMBL/GenBank/DDBJ databases">
        <authorList>
            <person name="Ryan C."/>
        </authorList>
    </citation>
    <scope>NUCLEOTIDE SEQUENCE [LARGE SCALE GENOMIC DNA]</scope>
</reference>
<accession>A0ABC8XNE6</accession>
<feature type="compositionally biased region" description="Acidic residues" evidence="1">
    <location>
        <begin position="1"/>
        <end position="10"/>
    </location>
</feature>
<sequence length="782" mass="86553">MDTESFDEAELLAFPSSPAVSPPRRLKRLKKSSSQTTTSTTTVPTTTSPPAGSPPPPPLSPPQEQASPGGETLAPSPSSPRNPSPRPPTPPDADAPTPLPHSSPAPVFSPLPPTDTPDDNDGLDPLFSEAVAARKLDPFGAAAEGDGWEEEELLDGGLIEELRRENSAKKRLDMDEAEGGVSAGAEAKGKRSKRKRKEEAPKESAREKKWSEKERRAQLDSIHAESQRLLRETRSASFRPIVKPVCKPISSVLEKIRLRKLEVLKKSNTTIEDNDADSEPAIDSAAHLDVPQVEEVTTDDKDLKIDDVDKELGENGHELDLCDVEEDEDDLNCKEKHLHTRGTKASDEGISDRLQENREDNTESSDNHNDSADQTQLPPSSSPADSSDESSSEDEEDNDKENIQPSAQINDVNTREQLQRAIGGDSCPDKAILKDFLDDEAEEEDDSDNDMMRFKDDEEDDGSDENEVFNDLIAAGYEEKEVDHEKRNELHQKWLQQQDAAETNNVMQKLKFGHHGQKESLHEDEDEDIEDCEDESEKETSYNLTPANVVRQNSEKAKQMIAKMFEDDNDTYEHSDDEEIEEHLARQRISKREVDNNTFISPLEDDSSREVFGLIKKLNIAPQPKKRGKQSTSNHEMLMAGRSSSASKSSFLGRTASGSLASSYRSVHRSYVFGRDDSNSSTKSCISASESISDMDQTNSSHPKKAKFSSSQPKPVGPRANSKSDVNSGVSLFEILRRTSSVTSDRQELSSQESCTITESQAVHQFSAFKLSRRFSKVGARN</sequence>
<feature type="compositionally biased region" description="Low complexity" evidence="1">
    <location>
        <begin position="62"/>
        <end position="76"/>
    </location>
</feature>
<feature type="region of interest" description="Disordered" evidence="1">
    <location>
        <begin position="513"/>
        <end position="544"/>
    </location>
</feature>
<feature type="compositionally biased region" description="Basic and acidic residues" evidence="1">
    <location>
        <begin position="298"/>
        <end position="320"/>
    </location>
</feature>
<feature type="region of interest" description="Disordered" evidence="1">
    <location>
        <begin position="1"/>
        <end position="225"/>
    </location>
</feature>
<evidence type="ECO:0000313" key="2">
    <source>
        <dbReference type="EMBL" id="CAL4927973.1"/>
    </source>
</evidence>
<feature type="compositionally biased region" description="Acidic residues" evidence="1">
    <location>
        <begin position="457"/>
        <end position="466"/>
    </location>
</feature>
<evidence type="ECO:0000313" key="3">
    <source>
        <dbReference type="Proteomes" id="UP001497457"/>
    </source>
</evidence>
<dbReference type="AlphaFoldDB" id="A0ABC8XNE6"/>
<dbReference type="PANTHER" id="PTHR36005">
    <property type="entry name" value="DNA LIGASE-LIKE PROTEIN"/>
    <property type="match status" value="1"/>
</dbReference>
<evidence type="ECO:0008006" key="4">
    <source>
        <dbReference type="Google" id="ProtNLM"/>
    </source>
</evidence>
<feature type="compositionally biased region" description="Polar residues" evidence="1">
    <location>
        <begin position="403"/>
        <end position="412"/>
    </location>
</feature>
<feature type="compositionally biased region" description="Polar residues" evidence="1">
    <location>
        <begin position="679"/>
        <end position="701"/>
    </location>
</feature>
<feature type="compositionally biased region" description="Pro residues" evidence="1">
    <location>
        <begin position="77"/>
        <end position="115"/>
    </location>
</feature>
<feature type="compositionally biased region" description="Basic and acidic residues" evidence="1">
    <location>
        <begin position="160"/>
        <end position="174"/>
    </location>
</feature>
<name>A0ABC8XNE6_9POAL</name>
<organism evidence="2 3">
    <name type="scientific">Urochloa decumbens</name>
    <dbReference type="NCBI Taxonomy" id="240449"/>
    <lineage>
        <taxon>Eukaryota</taxon>
        <taxon>Viridiplantae</taxon>
        <taxon>Streptophyta</taxon>
        <taxon>Embryophyta</taxon>
        <taxon>Tracheophyta</taxon>
        <taxon>Spermatophyta</taxon>
        <taxon>Magnoliopsida</taxon>
        <taxon>Liliopsida</taxon>
        <taxon>Poales</taxon>
        <taxon>Poaceae</taxon>
        <taxon>PACMAD clade</taxon>
        <taxon>Panicoideae</taxon>
        <taxon>Panicodae</taxon>
        <taxon>Paniceae</taxon>
        <taxon>Melinidinae</taxon>
        <taxon>Urochloa</taxon>
    </lineage>
</organism>
<feature type="compositionally biased region" description="Acidic residues" evidence="1">
    <location>
        <begin position="321"/>
        <end position="330"/>
    </location>
</feature>
<protein>
    <recommendedName>
        <fullName evidence="4">DNA replication checkpoint mediator MRC1 domain-containing protein</fullName>
    </recommendedName>
</protein>